<dbReference type="GO" id="GO:0000166">
    <property type="term" value="F:nucleotide binding"/>
    <property type="evidence" value="ECO:0007669"/>
    <property type="project" value="InterPro"/>
</dbReference>
<dbReference type="GO" id="GO:0006260">
    <property type="term" value="P:DNA replication"/>
    <property type="evidence" value="ECO:0007669"/>
    <property type="project" value="UniProtKB-KW"/>
</dbReference>
<dbReference type="SUPFAM" id="SSF56672">
    <property type="entry name" value="DNA/RNA polymerases"/>
    <property type="match status" value="1"/>
</dbReference>
<dbReference type="EC" id="2.7.7.7" evidence="2"/>
<evidence type="ECO:0000256" key="4">
    <source>
        <dbReference type="ARBA" id="ARBA00022695"/>
    </source>
</evidence>
<keyword evidence="5" id="KW-0235">DNA replication</keyword>
<dbReference type="InterPro" id="IPR036397">
    <property type="entry name" value="RNaseH_sf"/>
</dbReference>
<evidence type="ECO:0000256" key="1">
    <source>
        <dbReference type="ARBA" id="ARBA00005755"/>
    </source>
</evidence>
<dbReference type="InterPro" id="IPR023211">
    <property type="entry name" value="DNA_pol_palm_dom_sf"/>
</dbReference>
<organism evidence="13">
    <name type="scientific">Clostridium phage vB_CPP_AT</name>
    <dbReference type="NCBI Taxonomy" id="3232178"/>
    <lineage>
        <taxon>Viruses</taxon>
        <taxon>Duplodnaviria</taxon>
        <taxon>Heunggongvirae</taxon>
        <taxon>Uroviricota</taxon>
        <taxon>Caudoviricetes</taxon>
    </lineage>
</organism>
<dbReference type="InterPro" id="IPR004868">
    <property type="entry name" value="DNA-dir_DNA_pol_B_mt/vir"/>
</dbReference>
<keyword evidence="6" id="KW-0540">Nuclease</keyword>
<dbReference type="GO" id="GO:0039693">
    <property type="term" value="P:viral DNA genome replication"/>
    <property type="evidence" value="ECO:0007669"/>
    <property type="project" value="UniProtKB-KW"/>
</dbReference>
<comment type="catalytic activity">
    <reaction evidence="11">
        <text>DNA(n) + a 2'-deoxyribonucleoside 5'-triphosphate = DNA(n+1) + diphosphate</text>
        <dbReference type="Rhea" id="RHEA:22508"/>
        <dbReference type="Rhea" id="RHEA-COMP:17339"/>
        <dbReference type="Rhea" id="RHEA-COMP:17340"/>
        <dbReference type="ChEBI" id="CHEBI:33019"/>
        <dbReference type="ChEBI" id="CHEBI:61560"/>
        <dbReference type="ChEBI" id="CHEBI:173112"/>
        <dbReference type="EC" id="2.7.7.7"/>
    </reaction>
</comment>
<evidence type="ECO:0000259" key="12">
    <source>
        <dbReference type="Pfam" id="PF03175"/>
    </source>
</evidence>
<dbReference type="InterPro" id="IPR043502">
    <property type="entry name" value="DNA/RNA_pol_sf"/>
</dbReference>
<dbReference type="Gene3D" id="3.90.1600.10">
    <property type="entry name" value="Palm domain of DNA polymerase"/>
    <property type="match status" value="2"/>
</dbReference>
<keyword evidence="8" id="KW-0239">DNA-directed DNA polymerase</keyword>
<dbReference type="PROSITE" id="PS00116">
    <property type="entry name" value="DNA_POLYMERASE_B"/>
    <property type="match status" value="1"/>
</dbReference>
<evidence type="ECO:0000313" key="13">
    <source>
        <dbReference type="EMBL" id="XCN28538.1"/>
    </source>
</evidence>
<dbReference type="Pfam" id="PF03175">
    <property type="entry name" value="DNA_pol_B_2"/>
    <property type="match status" value="1"/>
</dbReference>
<protein>
    <recommendedName>
        <fullName evidence="2">DNA-directed DNA polymerase</fullName>
        <ecNumber evidence="2">2.7.7.7</ecNumber>
    </recommendedName>
</protein>
<comment type="similarity">
    <text evidence="1">Belongs to the DNA polymerase type-B family.</text>
</comment>
<dbReference type="Gene3D" id="4.10.80.30">
    <property type="entry name" value="DNA polymerase, domain 6"/>
    <property type="match status" value="1"/>
</dbReference>
<keyword evidence="10" id="KW-0238">DNA-binding</keyword>
<keyword evidence="9" id="KW-1194">Viral DNA replication</keyword>
<dbReference type="GO" id="GO:0016787">
    <property type="term" value="F:hydrolase activity"/>
    <property type="evidence" value="ECO:0007669"/>
    <property type="project" value="UniProtKB-KW"/>
</dbReference>
<keyword evidence="4" id="KW-0548">Nucleotidyltransferase</keyword>
<evidence type="ECO:0000256" key="8">
    <source>
        <dbReference type="ARBA" id="ARBA00022932"/>
    </source>
</evidence>
<proteinExistence type="inferred from homology"/>
<reference evidence="13" key="1">
    <citation type="submission" date="2024-06" db="EMBL/GenBank/DDBJ databases">
        <authorList>
            <person name="Li M."/>
        </authorList>
    </citation>
    <scope>NUCLEOTIDE SEQUENCE</scope>
</reference>
<dbReference type="Gene3D" id="3.30.420.10">
    <property type="entry name" value="Ribonuclease H-like superfamily/Ribonuclease H"/>
    <property type="match status" value="1"/>
</dbReference>
<accession>A0AAU8L086</accession>
<dbReference type="InterPro" id="IPR017964">
    <property type="entry name" value="DNA-dir_DNA_pol_B_CS"/>
</dbReference>
<keyword evidence="3" id="KW-0808">Transferase</keyword>
<sequence>MKYQVAKLNVINEEHYNIIKEKCFTELSEIPLTNHYVLDTETCRTNKAMLLDTNMEQEVKTYAVGVMSVGDKNNNMFVCETWEMFFENIYKTVQTNLNFYLKNNQKRDKKNLDITIKVGVHNVKYENSFMQYVLNNLGYVYSTGVIAYNDKKGCSFNKVMLDTGCYNITQANGVHYGSKVCLKDTIINQKIISKGKNKGKLVEQEIKIYLEFWDTLKVAQTSLEKAHKFVEMNEMYYKLNEEYDYDKVRSNGHILDALELEYLYNDLYATKKLVEDFYYNTLLTFKGKEKTIYLNDNLKTSASIAFNTAIAYTFSNGESEITNIKGARELFNEHFEIDKRIELKQEIKDMERLSYRGGWTHANLKHINNIVEKNGTSIDKNSSYPAQMCFGLLPYGAPIEFNSIEDMREYMKENNLAMDNHVFIINTGFDYVRPKCEKYDLEVIQLGSVNATMEFKKMAFKHEGKVVQNGNTFINRNYWDEDNKIQIYKKGCEEIANYNFTITNVEYDFLSKYYEFGYHSEIEFIDDEITFGELKTGKVLLYKAEKGLLREYIEELYLMKDEVKRRINKGEKGLDALYSSIKVLLNSLYGKFGSKVRKTLDNLFLNDDGIFAWDIGCKKELRQNENELDLLEYDSEEYYVPFASFVTAYARVEIQTIVIEAIGVKNFLYTDTDSIYCSLTKEQLIKALKKINYELDGYELGKWDLEHEFNKFKSLGAKKYMLYDTKIEKICVACAGVPKKAQSILAKQGFNEFYLGKAIEGKLQSKQVKGGTLLTNIDFVIQNTTYIPH</sequence>
<dbReference type="GO" id="GO:0004518">
    <property type="term" value="F:nuclease activity"/>
    <property type="evidence" value="ECO:0007669"/>
    <property type="project" value="UniProtKB-KW"/>
</dbReference>
<feature type="domain" description="DNA-directed DNA polymerase family B mitochondria/virus" evidence="12">
    <location>
        <begin position="222"/>
        <end position="677"/>
    </location>
</feature>
<dbReference type="GO" id="GO:0003887">
    <property type="term" value="F:DNA-directed DNA polymerase activity"/>
    <property type="evidence" value="ECO:0007669"/>
    <property type="project" value="UniProtKB-KW"/>
</dbReference>
<evidence type="ECO:0000256" key="6">
    <source>
        <dbReference type="ARBA" id="ARBA00022722"/>
    </source>
</evidence>
<evidence type="ECO:0000256" key="3">
    <source>
        <dbReference type="ARBA" id="ARBA00022679"/>
    </source>
</evidence>
<keyword evidence="7" id="KW-0378">Hydrolase</keyword>
<gene>
    <name evidence="13" type="ORF">vBCPPAT_18</name>
</gene>
<evidence type="ECO:0000256" key="7">
    <source>
        <dbReference type="ARBA" id="ARBA00022801"/>
    </source>
</evidence>
<evidence type="ECO:0000256" key="5">
    <source>
        <dbReference type="ARBA" id="ARBA00022705"/>
    </source>
</evidence>
<evidence type="ECO:0000256" key="10">
    <source>
        <dbReference type="ARBA" id="ARBA00023125"/>
    </source>
</evidence>
<name>A0AAU8L086_9CAUD</name>
<evidence type="ECO:0000256" key="2">
    <source>
        <dbReference type="ARBA" id="ARBA00012417"/>
    </source>
</evidence>
<evidence type="ECO:0000256" key="9">
    <source>
        <dbReference type="ARBA" id="ARBA00023109"/>
    </source>
</evidence>
<evidence type="ECO:0000256" key="11">
    <source>
        <dbReference type="ARBA" id="ARBA00049244"/>
    </source>
</evidence>
<dbReference type="GO" id="GO:0003677">
    <property type="term" value="F:DNA binding"/>
    <property type="evidence" value="ECO:0007669"/>
    <property type="project" value="UniProtKB-KW"/>
</dbReference>
<dbReference type="EMBL" id="PP869282">
    <property type="protein sequence ID" value="XCN28538.1"/>
    <property type="molecule type" value="Genomic_DNA"/>
</dbReference>